<evidence type="ECO:0000259" key="1">
    <source>
        <dbReference type="Pfam" id="PF26335"/>
    </source>
</evidence>
<dbReference type="InterPro" id="IPR058664">
    <property type="entry name" value="ARB_00930-like_C"/>
</dbReference>
<gene>
    <name evidence="2" type="ORF">PG996_002749</name>
</gene>
<evidence type="ECO:0000313" key="3">
    <source>
        <dbReference type="Proteomes" id="UP001446871"/>
    </source>
</evidence>
<feature type="domain" description="Beta-lactamase-like ARB-00930-like C-terminal" evidence="1">
    <location>
        <begin position="6"/>
        <end position="107"/>
    </location>
</feature>
<name>A0ABR1WKD4_9PEZI</name>
<comment type="caution">
    <text evidence="2">The sequence shown here is derived from an EMBL/GenBank/DDBJ whole genome shotgun (WGS) entry which is preliminary data.</text>
</comment>
<dbReference type="Proteomes" id="UP001446871">
    <property type="component" value="Unassembled WGS sequence"/>
</dbReference>
<sequence length="125" mass="13388">MAVPNVTKDGPALEVQVLRVNGVDVRAEAARQMGLGSTADVDFRLYPSNVREGALKHQFVAVFQDRSAPVDMGTPTCITWQEVGSLAGVTYCFAFELADDGTATGFQFLSHNRGNGITNLVKVGK</sequence>
<dbReference type="EMBL" id="JAQQWM010000001">
    <property type="protein sequence ID" value="KAK8083968.1"/>
    <property type="molecule type" value="Genomic_DNA"/>
</dbReference>
<accession>A0ABR1WKD4</accession>
<evidence type="ECO:0000313" key="2">
    <source>
        <dbReference type="EMBL" id="KAK8083968.1"/>
    </source>
</evidence>
<proteinExistence type="predicted"/>
<reference evidence="2 3" key="1">
    <citation type="submission" date="2023-01" db="EMBL/GenBank/DDBJ databases">
        <title>Analysis of 21 Apiospora genomes using comparative genomics revels a genus with tremendous synthesis potential of carbohydrate active enzymes and secondary metabolites.</title>
        <authorList>
            <person name="Sorensen T."/>
        </authorList>
    </citation>
    <scope>NUCLEOTIDE SEQUENCE [LARGE SCALE GENOMIC DNA]</scope>
    <source>
        <strain evidence="2 3">CBS 83171</strain>
    </source>
</reference>
<organism evidence="2 3">
    <name type="scientific">Apiospora saccharicola</name>
    <dbReference type="NCBI Taxonomy" id="335842"/>
    <lineage>
        <taxon>Eukaryota</taxon>
        <taxon>Fungi</taxon>
        <taxon>Dikarya</taxon>
        <taxon>Ascomycota</taxon>
        <taxon>Pezizomycotina</taxon>
        <taxon>Sordariomycetes</taxon>
        <taxon>Xylariomycetidae</taxon>
        <taxon>Amphisphaeriales</taxon>
        <taxon>Apiosporaceae</taxon>
        <taxon>Apiospora</taxon>
    </lineage>
</organism>
<keyword evidence="3" id="KW-1185">Reference proteome</keyword>
<dbReference type="Pfam" id="PF26335">
    <property type="entry name" value="ARB_00930_C"/>
    <property type="match status" value="1"/>
</dbReference>
<protein>
    <recommendedName>
        <fullName evidence="1">Beta-lactamase-like ARB-00930-like C-terminal domain-containing protein</fullName>
    </recommendedName>
</protein>